<evidence type="ECO:0000313" key="2">
    <source>
        <dbReference type="Proteomes" id="UP000252187"/>
    </source>
</evidence>
<dbReference type="Proteomes" id="UP000252187">
    <property type="component" value="Unassembled WGS sequence"/>
</dbReference>
<dbReference type="InterPro" id="IPR011010">
    <property type="entry name" value="DNA_brk_join_enz"/>
</dbReference>
<reference evidence="1 2" key="1">
    <citation type="submission" date="2018-06" db="EMBL/GenBank/DDBJ databases">
        <title>Whole genome sequencing of four bacterial strains from South Shetland trench revealing bio-synthetic gene clusters.</title>
        <authorList>
            <person name="Abdel-Mageed W.M."/>
            <person name="Lehri B."/>
            <person name="Jarmusch S.A."/>
            <person name="Miranda K."/>
            <person name="Goodfellow M."/>
            <person name="Jaspars M."/>
            <person name="Karlyshev A.V."/>
        </authorList>
    </citation>
    <scope>NUCLEOTIDE SEQUENCE [LARGE SCALE GENOMIC DNA]</scope>
    <source>
        <strain evidence="1 2">SST1</strain>
    </source>
</reference>
<dbReference type="AlphaFoldDB" id="A0A365PAB1"/>
<sequence>MRITLPLGPVCDPCCHQLRENPITCSSCGHQRPQAGLDAHGHPICGPCSDEHRNWHCRSCGTIDLLVTATDCLGCRNTAQVDQALHCTHPHLLAQTDSIRDLLLKVYPQRRTAFLLESQHSWFILLTTLIAEDEPLTHASLDRKPQNTRTHHLRRLLIALEVLPPREDIVDALNLWIDALLADQPPPIAVVLQPYATWHVTHRLRRARGNSPSTGKYARTRIRCAADFLHWLQDRGTDLAQATQYDVDSWLDEGATTRRRVRDFLTWTAGRGLTTDLHVPWLGTEGLPGHVLDEDTRWQLLRRCLTDPTLDLRMRVAGASVLLFGQNLTRIAALRAEDITTAGDDTYLTLRDHPVLLPPILATLITDLAAQPAPIDDPRPPGTPIWLFPGRNAAHLDPSRLARLLNHDLGLDARAARGGALLALAADLPASVLADPLGLSITAALRWTALAARDQSVYLAARLDNCN</sequence>
<dbReference type="RefSeq" id="WP_119192506.1">
    <property type="nucleotide sequence ID" value="NZ_JALXXI010000043.1"/>
</dbReference>
<dbReference type="GO" id="GO:0003677">
    <property type="term" value="F:DNA binding"/>
    <property type="evidence" value="ECO:0007669"/>
    <property type="project" value="InterPro"/>
</dbReference>
<evidence type="ECO:0000313" key="1">
    <source>
        <dbReference type="EMBL" id="RBA36822.1"/>
    </source>
</evidence>
<dbReference type="EMBL" id="QNTT01000018">
    <property type="protein sequence ID" value="RBA36822.1"/>
    <property type="molecule type" value="Genomic_DNA"/>
</dbReference>
<evidence type="ECO:0008006" key="3">
    <source>
        <dbReference type="Google" id="ProtNLM"/>
    </source>
</evidence>
<organism evidence="1 2">
    <name type="scientific">Dietzia maris</name>
    <dbReference type="NCBI Taxonomy" id="37915"/>
    <lineage>
        <taxon>Bacteria</taxon>
        <taxon>Bacillati</taxon>
        <taxon>Actinomycetota</taxon>
        <taxon>Actinomycetes</taxon>
        <taxon>Mycobacteriales</taxon>
        <taxon>Dietziaceae</taxon>
        <taxon>Dietzia</taxon>
    </lineage>
</organism>
<comment type="caution">
    <text evidence="1">The sequence shown here is derived from an EMBL/GenBank/DDBJ whole genome shotgun (WGS) entry which is preliminary data.</text>
</comment>
<name>A0A365PAB1_9ACTN</name>
<proteinExistence type="predicted"/>
<accession>A0A365PAB1</accession>
<protein>
    <recommendedName>
        <fullName evidence="3">Recombinase XerD</fullName>
    </recommendedName>
</protein>
<dbReference type="SUPFAM" id="SSF56349">
    <property type="entry name" value="DNA breaking-rejoining enzymes"/>
    <property type="match status" value="1"/>
</dbReference>
<gene>
    <name evidence="1" type="ORF">DQ226_08535</name>
</gene>